<reference evidence="2" key="1">
    <citation type="submission" date="2012-11" db="EMBL/GenBank/DDBJ databases">
        <authorList>
            <person name="Lucero-Rivera Y.E."/>
            <person name="Tovar-Ramirez D."/>
        </authorList>
    </citation>
    <scope>NUCLEOTIDE SEQUENCE [LARGE SCALE GENOMIC DNA]</scope>
    <source>
        <strain evidence="2">Araruama</strain>
    </source>
</reference>
<comment type="caution">
    <text evidence="1">The sequence shown here is derived from an EMBL/GenBank/DDBJ whole genome shotgun (WGS) entry which is preliminary data.</text>
</comment>
<gene>
    <name evidence="1" type="ORF">OMM_11232</name>
</gene>
<organism evidence="1 2">
    <name type="scientific">Candidatus Magnetoglobus multicellularis str. Araruama</name>
    <dbReference type="NCBI Taxonomy" id="890399"/>
    <lineage>
        <taxon>Bacteria</taxon>
        <taxon>Pseudomonadati</taxon>
        <taxon>Thermodesulfobacteriota</taxon>
        <taxon>Desulfobacteria</taxon>
        <taxon>Desulfobacterales</taxon>
        <taxon>Desulfobacteraceae</taxon>
        <taxon>Candidatus Magnetoglobus</taxon>
    </lineage>
</organism>
<evidence type="ECO:0000313" key="2">
    <source>
        <dbReference type="Proteomes" id="UP000189670"/>
    </source>
</evidence>
<dbReference type="Proteomes" id="UP000189670">
    <property type="component" value="Unassembled WGS sequence"/>
</dbReference>
<dbReference type="EMBL" id="ATBP01001220">
    <property type="protein sequence ID" value="ETR67774.1"/>
    <property type="molecule type" value="Genomic_DNA"/>
</dbReference>
<dbReference type="InterPro" id="IPR011044">
    <property type="entry name" value="Quino_amine_DH_bsu"/>
</dbReference>
<feature type="non-terminal residue" evidence="1">
    <location>
        <position position="1"/>
    </location>
</feature>
<dbReference type="AlphaFoldDB" id="A0A1V1NYY6"/>
<sequence length="846" mass="93744">PVNMEMRVTSKANEYGSITMTAILTDSSGQSTEFHFMLHSNNPMIKSEIINPDGNQNHKFGSSIDVDGTTVIVGCAEYTGIFNELLGGVFLYQGSAKDTQIIDSYNDYYVKQGHSVSISGDNAFSTNIDRYKGLYYFRRLNHRWRIHQFEKTDTYNMFKDGYPGQYYAESMDMGNRYIIAGYEGYGASGKTYDGTGGAFVLKLNENDIWEEQTVLVGGDSIHEDEFSKKVEIDGQYAIVCSKNDIYVYNGQDSSWTKQQKITPASFTLSNAALAGDYIVAVGAGNEIATNNGNPVYEAVVLVYKRNLSTWNIHQQIAFDLGGPQGNLGRIAISNNYLAATIQNKVFLFQLNGDTWEQIAFDSIPYANLDVRISDELMVVGNPQATINSKSYQGKVLVYHIAPKPALSINSMDVSLAEPVYFTVTAKTNTTINVEVISKNNTIVPTGGINVNASGRNSWQSEMTAFEPVCLSLIITPGWGLFADAALEITATDLNSGQSSAMIIRAYSPTGAREQKFSGTVTGQQFGRSVAVGSNYATIAGTDNKIYFYEYDGSNWISRTFYSGFGTEPNIVISGDDVFIGDRTISSYQGQVKIMKRSGSSLQSVTTLSTPPDVAYFGSYIDADSNYLVVGSQYKKIVYVYEKTQSAWNQMQRIEIPENVNRVAISGDHLCISSYSNYYFYQRNESGWSEQSIITAEHAAEKYIDLAGDFAVFSYGMANSGTPTQPIVYVYKYENNIWSNISEITLPDPYIHSTTPKQVVLNENYLAIGNHSLNIEKPFVYLYRRSNDNWYLASRIYSDQTISEDLRSNSTFGESLALSGSTLIVGERSDACQSNETSECGAALFFY</sequence>
<dbReference type="InterPro" id="IPR011043">
    <property type="entry name" value="Gal_Oxase/kelch_b-propeller"/>
</dbReference>
<name>A0A1V1NYY6_9BACT</name>
<dbReference type="PANTHER" id="PTHR36220:SF1">
    <property type="entry name" value="GAMMA TUBULIN COMPLEX COMPONENT C-TERMINAL DOMAIN-CONTAINING PROTEIN"/>
    <property type="match status" value="1"/>
</dbReference>
<dbReference type="SUPFAM" id="SSF50969">
    <property type="entry name" value="YVTN repeat-like/Quinoprotein amine dehydrogenase"/>
    <property type="match status" value="1"/>
</dbReference>
<dbReference type="PANTHER" id="PTHR36220">
    <property type="entry name" value="UNNAMED PRODUCT"/>
    <property type="match status" value="1"/>
</dbReference>
<dbReference type="SUPFAM" id="SSF50965">
    <property type="entry name" value="Galactose oxidase, central domain"/>
    <property type="match status" value="1"/>
</dbReference>
<evidence type="ECO:0000313" key="1">
    <source>
        <dbReference type="EMBL" id="ETR67774.1"/>
    </source>
</evidence>
<proteinExistence type="predicted"/>
<protein>
    <submittedName>
        <fullName evidence="1">Uncharacterized protein</fullName>
    </submittedName>
</protein>
<accession>A0A1V1NYY6</accession>